<accession>A0AAV5V1P7</accession>
<feature type="non-terminal residue" evidence="2">
    <location>
        <position position="1"/>
    </location>
</feature>
<dbReference type="EMBL" id="BTSY01000001">
    <property type="protein sequence ID" value="GMT11730.1"/>
    <property type="molecule type" value="Genomic_DNA"/>
</dbReference>
<sequence length="236" mass="26154">SDSDDPFYKPGSRSPRRSQGSPDESAEEGEVSDGELPDGSDASSPSRESRFSVERRGIPAPPGYRIPRVDDYVGARSEVPTAPVPQEKSARVRVAMSPAVRDLFEQAAAGRIMSREDRTAYQDLLPVANSPFGLVPRIDTKLRLDKAPVTYVSEFALREHHATLLSALTCMGYALTDHEKCEGYSKAAMHLIGTCMMDTIGWRREGVMRSLNVDSGKVFPRMRVEPLKEGYSQEYR</sequence>
<reference evidence="2" key="1">
    <citation type="submission" date="2023-10" db="EMBL/GenBank/DDBJ databases">
        <title>Genome assembly of Pristionchus species.</title>
        <authorList>
            <person name="Yoshida K."/>
            <person name="Sommer R.J."/>
        </authorList>
    </citation>
    <scope>NUCLEOTIDE SEQUENCE</scope>
    <source>
        <strain evidence="2">RS5133</strain>
    </source>
</reference>
<feature type="compositionally biased region" description="Basic and acidic residues" evidence="1">
    <location>
        <begin position="47"/>
        <end position="57"/>
    </location>
</feature>
<dbReference type="AlphaFoldDB" id="A0AAV5V1P7"/>
<feature type="compositionally biased region" description="Low complexity" evidence="1">
    <location>
        <begin position="10"/>
        <end position="22"/>
    </location>
</feature>
<organism evidence="2 3">
    <name type="scientific">Pristionchus fissidentatus</name>
    <dbReference type="NCBI Taxonomy" id="1538716"/>
    <lineage>
        <taxon>Eukaryota</taxon>
        <taxon>Metazoa</taxon>
        <taxon>Ecdysozoa</taxon>
        <taxon>Nematoda</taxon>
        <taxon>Chromadorea</taxon>
        <taxon>Rhabditida</taxon>
        <taxon>Rhabditina</taxon>
        <taxon>Diplogasteromorpha</taxon>
        <taxon>Diplogasteroidea</taxon>
        <taxon>Neodiplogasteridae</taxon>
        <taxon>Pristionchus</taxon>
    </lineage>
</organism>
<feature type="region of interest" description="Disordered" evidence="1">
    <location>
        <begin position="1"/>
        <end position="67"/>
    </location>
</feature>
<gene>
    <name evidence="2" type="ORF">PFISCL1PPCAC_3027</name>
</gene>
<keyword evidence="3" id="KW-1185">Reference proteome</keyword>
<feature type="compositionally biased region" description="Acidic residues" evidence="1">
    <location>
        <begin position="24"/>
        <end position="38"/>
    </location>
</feature>
<dbReference type="Proteomes" id="UP001432322">
    <property type="component" value="Unassembled WGS sequence"/>
</dbReference>
<name>A0AAV5V1P7_9BILA</name>
<comment type="caution">
    <text evidence="2">The sequence shown here is derived from an EMBL/GenBank/DDBJ whole genome shotgun (WGS) entry which is preliminary data.</text>
</comment>
<feature type="non-terminal residue" evidence="2">
    <location>
        <position position="236"/>
    </location>
</feature>
<evidence type="ECO:0000313" key="2">
    <source>
        <dbReference type="EMBL" id="GMT11730.1"/>
    </source>
</evidence>
<evidence type="ECO:0000313" key="3">
    <source>
        <dbReference type="Proteomes" id="UP001432322"/>
    </source>
</evidence>
<evidence type="ECO:0000256" key="1">
    <source>
        <dbReference type="SAM" id="MobiDB-lite"/>
    </source>
</evidence>
<protein>
    <submittedName>
        <fullName evidence="2">Uncharacterized protein</fullName>
    </submittedName>
</protein>
<proteinExistence type="predicted"/>